<dbReference type="OrthoDB" id="1926212at2759"/>
<organism evidence="3 4">
    <name type="scientific">Olpidium bornovanus</name>
    <dbReference type="NCBI Taxonomy" id="278681"/>
    <lineage>
        <taxon>Eukaryota</taxon>
        <taxon>Fungi</taxon>
        <taxon>Fungi incertae sedis</taxon>
        <taxon>Olpidiomycota</taxon>
        <taxon>Olpidiomycotina</taxon>
        <taxon>Olpidiomycetes</taxon>
        <taxon>Olpidiales</taxon>
        <taxon>Olpidiaceae</taxon>
        <taxon>Olpidium</taxon>
    </lineage>
</organism>
<feature type="repeat" description="TPR" evidence="1">
    <location>
        <begin position="453"/>
        <end position="486"/>
    </location>
</feature>
<dbReference type="AlphaFoldDB" id="A0A8H7ZV44"/>
<feature type="compositionally biased region" description="Basic and acidic residues" evidence="2">
    <location>
        <begin position="58"/>
        <end position="75"/>
    </location>
</feature>
<dbReference type="GO" id="GO:0036064">
    <property type="term" value="C:ciliary basal body"/>
    <property type="evidence" value="ECO:0007669"/>
    <property type="project" value="TreeGrafter"/>
</dbReference>
<dbReference type="GO" id="GO:0042073">
    <property type="term" value="P:intraciliary transport"/>
    <property type="evidence" value="ECO:0007669"/>
    <property type="project" value="TreeGrafter"/>
</dbReference>
<dbReference type="SMART" id="SM00028">
    <property type="entry name" value="TPR"/>
    <property type="match status" value="7"/>
</dbReference>
<evidence type="ECO:0000256" key="1">
    <source>
        <dbReference type="PROSITE-ProRule" id="PRU00339"/>
    </source>
</evidence>
<dbReference type="Pfam" id="PF13432">
    <property type="entry name" value="TPR_16"/>
    <property type="match status" value="1"/>
</dbReference>
<feature type="repeat" description="TPR" evidence="1">
    <location>
        <begin position="419"/>
        <end position="452"/>
    </location>
</feature>
<dbReference type="PANTHER" id="PTHR44117:SF1">
    <property type="entry name" value="INTRAFLAGELLAR TRANSPORT PROTEIN 88 HOMOLOG"/>
    <property type="match status" value="1"/>
</dbReference>
<dbReference type="SUPFAM" id="SSF48452">
    <property type="entry name" value="TPR-like"/>
    <property type="match status" value="1"/>
</dbReference>
<dbReference type="GO" id="GO:1905515">
    <property type="term" value="P:non-motile cilium assembly"/>
    <property type="evidence" value="ECO:0007669"/>
    <property type="project" value="TreeGrafter"/>
</dbReference>
<accession>A0A8H7ZV44</accession>
<dbReference type="GO" id="GO:0005814">
    <property type="term" value="C:centriole"/>
    <property type="evidence" value="ECO:0007669"/>
    <property type="project" value="TreeGrafter"/>
</dbReference>
<protein>
    <submittedName>
        <fullName evidence="3">Uncharacterized protein</fullName>
    </submittedName>
</protein>
<dbReference type="GO" id="GO:0097546">
    <property type="term" value="C:ciliary base"/>
    <property type="evidence" value="ECO:0007669"/>
    <property type="project" value="TreeGrafter"/>
</dbReference>
<feature type="non-terminal residue" evidence="3">
    <location>
        <position position="1"/>
    </location>
</feature>
<name>A0A8H7ZV44_9FUNG</name>
<feature type="region of interest" description="Disordered" evidence="2">
    <location>
        <begin position="1"/>
        <end position="27"/>
    </location>
</feature>
<comment type="caution">
    <text evidence="3">The sequence shown here is derived from an EMBL/GenBank/DDBJ whole genome shotgun (WGS) entry which is preliminary data.</text>
</comment>
<dbReference type="GO" id="GO:0097730">
    <property type="term" value="C:non-motile cilium"/>
    <property type="evidence" value="ECO:0007669"/>
    <property type="project" value="TreeGrafter"/>
</dbReference>
<reference evidence="3 4" key="1">
    <citation type="journal article" name="Sci. Rep.">
        <title>Genome-scale phylogenetic analyses confirm Olpidium as the closest living zoosporic fungus to the non-flagellated, terrestrial fungi.</title>
        <authorList>
            <person name="Chang Y."/>
            <person name="Rochon D."/>
            <person name="Sekimoto S."/>
            <person name="Wang Y."/>
            <person name="Chovatia M."/>
            <person name="Sandor L."/>
            <person name="Salamov A."/>
            <person name="Grigoriev I.V."/>
            <person name="Stajich J.E."/>
            <person name="Spatafora J.W."/>
        </authorList>
    </citation>
    <scope>NUCLEOTIDE SEQUENCE [LARGE SCALE GENOMIC DNA]</scope>
    <source>
        <strain evidence="3">S191</strain>
    </source>
</reference>
<dbReference type="Gene3D" id="1.25.40.10">
    <property type="entry name" value="Tetratricopeptide repeat domain"/>
    <property type="match status" value="2"/>
</dbReference>
<dbReference type="Proteomes" id="UP000673691">
    <property type="component" value="Unassembled WGS sequence"/>
</dbReference>
<dbReference type="InterPro" id="IPR011990">
    <property type="entry name" value="TPR-like_helical_dom_sf"/>
</dbReference>
<gene>
    <name evidence="3" type="ORF">BJ554DRAFT_7984</name>
</gene>
<dbReference type="PROSITE" id="PS50293">
    <property type="entry name" value="TPR_REGION"/>
    <property type="match status" value="1"/>
</dbReference>
<dbReference type="InterPro" id="IPR019734">
    <property type="entry name" value="TPR_rpt"/>
</dbReference>
<dbReference type="PROSITE" id="PS50005">
    <property type="entry name" value="TPR"/>
    <property type="match status" value="4"/>
</dbReference>
<feature type="repeat" description="TPR" evidence="1">
    <location>
        <begin position="125"/>
        <end position="158"/>
    </location>
</feature>
<feature type="region of interest" description="Disordered" evidence="2">
    <location>
        <begin position="52"/>
        <end position="76"/>
    </location>
</feature>
<proteinExistence type="predicted"/>
<keyword evidence="1" id="KW-0802">TPR repeat</keyword>
<sequence>NFSLPSTCATGKHGGGEPGGKRDQTPEEQIKALERKVNALIEDSAFAAEAGEQQSALEKAKEAGKKERQLTKQREQASLGDQINLDLTYCVLFNLANQYHASRMYQEALNTYSAIVKNKLFNQSGRLRVNMGNIYFEQGKYSQAIKMYRMALDQIPNTNGDVRLRIMRNIGSAFVKMGQFQDAITSYEAIMEASPDIHTGFNLVVCYFALGDKERMKKGFSKLVATKLFPIETNEWEDPSVSSRKSGGKWGAEGSDFGIRGSALGGSTAPGSASGWARAFSVMDDDNVDDLEVFHEDSLRALARHHRKVAERYIVLAAKLIAPAIESSFAPGYDWVVDAIKASPASEIASELEIAKAIQYLKTKQFAEAIETLKSFEKKDQKLIGTAATNLSFLYFLEGENKQAEKYADIAIQVDRYNAKALTNRGNLHYVKNNLHKAREHYLEAISVDASCTEAMYNLGLVYKSEEAYDDALACFEKLHAILRNHAEVIYQLADMWVPTWQFLARSFAVCEKDFQFARSDLLQVYLC</sequence>
<evidence type="ECO:0000256" key="2">
    <source>
        <dbReference type="SAM" id="MobiDB-lite"/>
    </source>
</evidence>
<dbReference type="GO" id="GO:0019894">
    <property type="term" value="F:kinesin binding"/>
    <property type="evidence" value="ECO:0007669"/>
    <property type="project" value="TreeGrafter"/>
</dbReference>
<feature type="repeat" description="TPR" evidence="1">
    <location>
        <begin position="164"/>
        <end position="197"/>
    </location>
</feature>
<dbReference type="EMBL" id="JAEFCI010005907">
    <property type="protein sequence ID" value="KAG5460019.1"/>
    <property type="molecule type" value="Genomic_DNA"/>
</dbReference>
<dbReference type="PANTHER" id="PTHR44117">
    <property type="entry name" value="INTRAFLAGELLAR TRANSPORT PROTEIN 88 HOMOLOG"/>
    <property type="match status" value="1"/>
</dbReference>
<keyword evidence="4" id="KW-1185">Reference proteome</keyword>
<dbReference type="FunFam" id="1.25.40.10:FF:000283">
    <property type="entry name" value="Intraflagellar transport 88"/>
    <property type="match status" value="1"/>
</dbReference>
<dbReference type="Pfam" id="PF13424">
    <property type="entry name" value="TPR_12"/>
    <property type="match status" value="1"/>
</dbReference>
<evidence type="ECO:0000313" key="3">
    <source>
        <dbReference type="EMBL" id="KAG5460019.1"/>
    </source>
</evidence>
<evidence type="ECO:0000313" key="4">
    <source>
        <dbReference type="Proteomes" id="UP000673691"/>
    </source>
</evidence>